<dbReference type="GO" id="GO:0006813">
    <property type="term" value="P:potassium ion transport"/>
    <property type="evidence" value="ECO:0007669"/>
    <property type="project" value="InterPro"/>
</dbReference>
<keyword evidence="4 7" id="KW-0812">Transmembrane</keyword>
<dbReference type="InterPro" id="IPR036291">
    <property type="entry name" value="NAD(P)-bd_dom_sf"/>
</dbReference>
<evidence type="ECO:0000256" key="7">
    <source>
        <dbReference type="SAM" id="Phobius"/>
    </source>
</evidence>
<evidence type="ECO:0000259" key="8">
    <source>
        <dbReference type="PROSITE" id="PS51201"/>
    </source>
</evidence>
<dbReference type="InterPro" id="IPR006153">
    <property type="entry name" value="Cation/H_exchanger_TM"/>
</dbReference>
<accession>A0A517R3U1</accession>
<organism evidence="9 10">
    <name type="scientific">Stratiformator vulcanicus</name>
    <dbReference type="NCBI Taxonomy" id="2527980"/>
    <lineage>
        <taxon>Bacteria</taxon>
        <taxon>Pseudomonadati</taxon>
        <taxon>Planctomycetota</taxon>
        <taxon>Planctomycetia</taxon>
        <taxon>Planctomycetales</taxon>
        <taxon>Planctomycetaceae</taxon>
        <taxon>Stratiformator</taxon>
    </lineage>
</organism>
<feature type="transmembrane region" description="Helical" evidence="7">
    <location>
        <begin position="149"/>
        <end position="171"/>
    </location>
</feature>
<feature type="transmembrane region" description="Helical" evidence="7">
    <location>
        <begin position="337"/>
        <end position="354"/>
    </location>
</feature>
<feature type="transmembrane region" description="Helical" evidence="7">
    <location>
        <begin position="273"/>
        <end position="289"/>
    </location>
</feature>
<evidence type="ECO:0000256" key="1">
    <source>
        <dbReference type="ARBA" id="ARBA00004141"/>
    </source>
</evidence>
<evidence type="ECO:0000256" key="4">
    <source>
        <dbReference type="ARBA" id="ARBA00022692"/>
    </source>
</evidence>
<comment type="subcellular location">
    <subcellularLocation>
        <location evidence="1">Membrane</location>
        <topology evidence="1">Multi-pass membrane protein</topology>
    </subcellularLocation>
</comment>
<dbReference type="EMBL" id="CP036268">
    <property type="protein sequence ID" value="QDT38555.1"/>
    <property type="molecule type" value="Genomic_DNA"/>
</dbReference>
<evidence type="ECO:0000256" key="2">
    <source>
        <dbReference type="ARBA" id="ARBA00005551"/>
    </source>
</evidence>
<feature type="transmembrane region" description="Helical" evidence="7">
    <location>
        <begin position="191"/>
        <end position="213"/>
    </location>
</feature>
<evidence type="ECO:0000256" key="6">
    <source>
        <dbReference type="ARBA" id="ARBA00023136"/>
    </source>
</evidence>
<dbReference type="Pfam" id="PF02254">
    <property type="entry name" value="TrkA_N"/>
    <property type="match status" value="1"/>
</dbReference>
<reference evidence="9 10" key="1">
    <citation type="submission" date="2019-02" db="EMBL/GenBank/DDBJ databases">
        <title>Deep-cultivation of Planctomycetes and their phenomic and genomic characterization uncovers novel biology.</title>
        <authorList>
            <person name="Wiegand S."/>
            <person name="Jogler M."/>
            <person name="Boedeker C."/>
            <person name="Pinto D."/>
            <person name="Vollmers J."/>
            <person name="Rivas-Marin E."/>
            <person name="Kohn T."/>
            <person name="Peeters S.H."/>
            <person name="Heuer A."/>
            <person name="Rast P."/>
            <person name="Oberbeckmann S."/>
            <person name="Bunk B."/>
            <person name="Jeske O."/>
            <person name="Meyerdierks A."/>
            <person name="Storesund J.E."/>
            <person name="Kallscheuer N."/>
            <person name="Luecker S."/>
            <person name="Lage O.M."/>
            <person name="Pohl T."/>
            <person name="Merkel B.J."/>
            <person name="Hornburger P."/>
            <person name="Mueller R.-W."/>
            <person name="Bruemmer F."/>
            <person name="Labrenz M."/>
            <person name="Spormann A.M."/>
            <person name="Op den Camp H."/>
            <person name="Overmann J."/>
            <person name="Amann R."/>
            <person name="Jetten M.S.M."/>
            <person name="Mascher T."/>
            <person name="Medema M.H."/>
            <person name="Devos D.P."/>
            <person name="Kaster A.-K."/>
            <person name="Ovreas L."/>
            <person name="Rohde M."/>
            <person name="Galperin M.Y."/>
            <person name="Jogler C."/>
        </authorList>
    </citation>
    <scope>NUCLEOTIDE SEQUENCE [LARGE SCALE GENOMIC DNA]</scope>
    <source>
        <strain evidence="9 10">Pan189</strain>
    </source>
</reference>
<proteinExistence type="inferred from homology"/>
<feature type="transmembrane region" description="Helical" evidence="7">
    <location>
        <begin position="116"/>
        <end position="137"/>
    </location>
</feature>
<feature type="transmembrane region" description="Helical" evidence="7">
    <location>
        <begin position="6"/>
        <end position="24"/>
    </location>
</feature>
<dbReference type="KEGG" id="svp:Pan189_29500"/>
<evidence type="ECO:0000256" key="3">
    <source>
        <dbReference type="ARBA" id="ARBA00022448"/>
    </source>
</evidence>
<evidence type="ECO:0000313" key="10">
    <source>
        <dbReference type="Proteomes" id="UP000317318"/>
    </source>
</evidence>
<dbReference type="PANTHER" id="PTHR42751:SF6">
    <property type="entry name" value="CONSERVED INTEGRAL MEMBRANE TRANSPORT PROTEIN-RELATED"/>
    <property type="match status" value="1"/>
</dbReference>
<feature type="domain" description="RCK N-terminal" evidence="8">
    <location>
        <begin position="404"/>
        <end position="521"/>
    </location>
</feature>
<dbReference type="SUPFAM" id="SSF51735">
    <property type="entry name" value="NAD(P)-binding Rossmann-fold domains"/>
    <property type="match status" value="1"/>
</dbReference>
<dbReference type="GO" id="GO:0015297">
    <property type="term" value="F:antiporter activity"/>
    <property type="evidence" value="ECO:0007669"/>
    <property type="project" value="InterPro"/>
</dbReference>
<keyword evidence="10" id="KW-1185">Reference proteome</keyword>
<comment type="similarity">
    <text evidence="2">Belongs to the monovalent cation:proton antiporter 2 (CPA2) transporter (TC 2.A.37) family.</text>
</comment>
<dbReference type="GO" id="GO:0016020">
    <property type="term" value="C:membrane"/>
    <property type="evidence" value="ECO:0007669"/>
    <property type="project" value="UniProtKB-SubCell"/>
</dbReference>
<feature type="transmembrane region" description="Helical" evidence="7">
    <location>
        <begin position="57"/>
        <end position="76"/>
    </location>
</feature>
<dbReference type="PANTHER" id="PTHR42751">
    <property type="entry name" value="SODIUM/HYDROGEN EXCHANGER FAMILY/TRKA DOMAIN PROTEIN"/>
    <property type="match status" value="1"/>
</dbReference>
<evidence type="ECO:0000256" key="5">
    <source>
        <dbReference type="ARBA" id="ARBA00022989"/>
    </source>
</evidence>
<dbReference type="Gene3D" id="3.40.50.720">
    <property type="entry name" value="NAD(P)-binding Rossmann-like Domain"/>
    <property type="match status" value="1"/>
</dbReference>
<sequence length="551" mass="58692">MHFDELIHDLLVIVTAGFLAGSVCRRLNISMLIGYLIAGAVIGHGGLGFVAEEGDELAHIAEAGALLLLFAVGIEFSLEELKRLSRFFLIGGPTQMIAVAAPLILVGRFYGLPWNAAILAGSAGALSSTVLVFKALTELGQTPTPHGRRAIGVLLFQDVALVPLMLLIPLLTGGDDGPSADQYGRLLAESVIFVAAIAVLRWLFASFMVPWLIRMRSVELVVLFTLTLLGGICVGSEWIGIPAAVGALAAGLVMSGNRLSKQIDTVVLPFRETFAAIFFVSLGTLLDVRTFLEAPVLLSTGLVAMIALKTGAAALALRATGLSWQAAFGMGLGLSQLGEFSFLVVSAGVGTGLIDEDTYHRMLFVALGTLILTPQLLKIGLRWCHGYADESHDRVRFGEDLTELPRALIVGIGPIGKAVASQLETSGVDTVLLDQSPINVYPFAQIGFSTVAGDARDPRILRDAKIEDRTLVVICVPDDAVAQQVVRSVRSLNQSASVLVRCRYQSNSQALQSAGADEVVSEETEASGKLLGLCRDLLMRESEHHEQDESL</sequence>
<dbReference type="Pfam" id="PF00999">
    <property type="entry name" value="Na_H_Exchanger"/>
    <property type="match status" value="1"/>
</dbReference>
<dbReference type="InterPro" id="IPR003148">
    <property type="entry name" value="RCK_N"/>
</dbReference>
<keyword evidence="3" id="KW-0813">Transport</keyword>
<keyword evidence="6 7" id="KW-0472">Membrane</keyword>
<keyword evidence="5 7" id="KW-1133">Transmembrane helix</keyword>
<feature type="transmembrane region" description="Helical" evidence="7">
    <location>
        <begin position="296"/>
        <end position="317"/>
    </location>
</feature>
<dbReference type="GO" id="GO:1902600">
    <property type="term" value="P:proton transmembrane transport"/>
    <property type="evidence" value="ECO:0007669"/>
    <property type="project" value="InterPro"/>
</dbReference>
<dbReference type="PROSITE" id="PS51201">
    <property type="entry name" value="RCK_N"/>
    <property type="match status" value="1"/>
</dbReference>
<evidence type="ECO:0000313" key="9">
    <source>
        <dbReference type="EMBL" id="QDT38555.1"/>
    </source>
</evidence>
<dbReference type="InterPro" id="IPR038770">
    <property type="entry name" value="Na+/solute_symporter_sf"/>
</dbReference>
<name>A0A517R3U1_9PLAN</name>
<feature type="transmembrane region" description="Helical" evidence="7">
    <location>
        <begin position="31"/>
        <end position="51"/>
    </location>
</feature>
<dbReference type="AlphaFoldDB" id="A0A517R3U1"/>
<gene>
    <name evidence="9" type="primary">ybaL</name>
    <name evidence="9" type="ORF">Pan189_29500</name>
</gene>
<feature type="transmembrane region" description="Helical" evidence="7">
    <location>
        <begin position="220"/>
        <end position="253"/>
    </location>
</feature>
<dbReference type="Proteomes" id="UP000317318">
    <property type="component" value="Chromosome"/>
</dbReference>
<feature type="transmembrane region" description="Helical" evidence="7">
    <location>
        <begin position="88"/>
        <end position="110"/>
    </location>
</feature>
<dbReference type="RefSeq" id="WP_310820506.1">
    <property type="nucleotide sequence ID" value="NZ_CP036268.1"/>
</dbReference>
<protein>
    <submittedName>
        <fullName evidence="9">Inner membrane protein YbaL</fullName>
    </submittedName>
</protein>
<dbReference type="Gene3D" id="1.20.1530.20">
    <property type="match status" value="1"/>
</dbReference>